<dbReference type="SMART" id="SM00849">
    <property type="entry name" value="Lactamase_B"/>
    <property type="match status" value="1"/>
</dbReference>
<dbReference type="InterPro" id="IPR050114">
    <property type="entry name" value="UPF0173_UPF0282_UlaG_hydrolase"/>
</dbReference>
<accession>A0A1G6MUN8</accession>
<evidence type="ECO:0000313" key="5">
    <source>
        <dbReference type="Proteomes" id="UP000199322"/>
    </source>
</evidence>
<evidence type="ECO:0000259" key="3">
    <source>
        <dbReference type="SMART" id="SM00849"/>
    </source>
</evidence>
<dbReference type="GO" id="GO:0016787">
    <property type="term" value="F:hydrolase activity"/>
    <property type="evidence" value="ECO:0007669"/>
    <property type="project" value="UniProtKB-UniRule"/>
</dbReference>
<evidence type="ECO:0000256" key="1">
    <source>
        <dbReference type="ARBA" id="ARBA00022801"/>
    </source>
</evidence>
<organism evidence="4 5">
    <name type="scientific">Geotoga petraea</name>
    <dbReference type="NCBI Taxonomy" id="28234"/>
    <lineage>
        <taxon>Bacteria</taxon>
        <taxon>Thermotogati</taxon>
        <taxon>Thermotogota</taxon>
        <taxon>Thermotogae</taxon>
        <taxon>Petrotogales</taxon>
        <taxon>Petrotogaceae</taxon>
        <taxon>Geotoga</taxon>
    </lineage>
</organism>
<feature type="domain" description="Metallo-beta-lactamase" evidence="3">
    <location>
        <begin position="7"/>
        <end position="191"/>
    </location>
</feature>
<dbReference type="Proteomes" id="UP000199322">
    <property type="component" value="Unassembled WGS sequence"/>
</dbReference>
<comment type="similarity">
    <text evidence="2">Belongs to the UPF0173 family.</text>
</comment>
<gene>
    <name evidence="4" type="ORF">SAMN04488588_1393</name>
</gene>
<dbReference type="HAMAP" id="MF_00457">
    <property type="entry name" value="UPF0173"/>
    <property type="match status" value="1"/>
</dbReference>
<dbReference type="PANTHER" id="PTHR43546:SF3">
    <property type="entry name" value="UPF0173 METAL-DEPENDENT HYDROLASE MJ1163"/>
    <property type="match status" value="1"/>
</dbReference>
<dbReference type="RefSeq" id="WP_091404052.1">
    <property type="nucleotide sequence ID" value="NZ_FMYV01000005.1"/>
</dbReference>
<dbReference type="PANTHER" id="PTHR43546">
    <property type="entry name" value="UPF0173 METAL-DEPENDENT HYDROLASE MJ1163-RELATED"/>
    <property type="match status" value="1"/>
</dbReference>
<dbReference type="InterPro" id="IPR022877">
    <property type="entry name" value="UPF0173"/>
</dbReference>
<evidence type="ECO:0000313" key="4">
    <source>
        <dbReference type="EMBL" id="SDC59249.1"/>
    </source>
</evidence>
<dbReference type="Gene3D" id="3.60.15.10">
    <property type="entry name" value="Ribonuclease Z/Hydroxyacylglutathione hydrolase-like"/>
    <property type="match status" value="1"/>
</dbReference>
<dbReference type="Pfam" id="PF12706">
    <property type="entry name" value="Lactamase_B_2"/>
    <property type="match status" value="1"/>
</dbReference>
<dbReference type="InterPro" id="IPR036866">
    <property type="entry name" value="RibonucZ/Hydroxyglut_hydro"/>
</dbReference>
<sequence length="227" mass="25244">MKIKFFGHSCFKIQSEKNFIIDPFLKSNPAAKYDEEELQDLDYILVTHGHDDHLGDTLEISKKYGATVISNAEIINYLVMNGLEKGHPMHVGGRTKFDFGTLKMTNAIHGSGITNNNTIIDGGNPGGFLINIEGKKIYHAGDTGLTKDMELLKKEEIDVAMIPIGGNFVMDVEDAVLAVKMIEPKMVIPMHYDTWDIIKADVKSFKNKVESLNIKCEIMNPGDSLTI</sequence>
<keyword evidence="5" id="KW-1185">Reference proteome</keyword>
<reference evidence="4 5" key="1">
    <citation type="submission" date="2016-10" db="EMBL/GenBank/DDBJ databases">
        <authorList>
            <person name="de Groot N.N."/>
        </authorList>
    </citation>
    <scope>NUCLEOTIDE SEQUENCE [LARGE SCALE GENOMIC DNA]</scope>
    <source>
        <strain evidence="4 5">WG14</strain>
    </source>
</reference>
<name>A0A1G6MUN8_9BACT</name>
<dbReference type="AlphaFoldDB" id="A0A1G6MUN8"/>
<dbReference type="STRING" id="28234.SAMN04488588_1393"/>
<dbReference type="SUPFAM" id="SSF56281">
    <property type="entry name" value="Metallo-hydrolase/oxidoreductase"/>
    <property type="match status" value="1"/>
</dbReference>
<keyword evidence="1 2" id="KW-0378">Hydrolase</keyword>
<evidence type="ECO:0000256" key="2">
    <source>
        <dbReference type="HAMAP-Rule" id="MF_00457"/>
    </source>
</evidence>
<proteinExistence type="inferred from homology"/>
<protein>
    <recommendedName>
        <fullName evidence="2">UPF0173 metal-dependent hydrolase SAMN04488588_1393</fullName>
    </recommendedName>
</protein>
<dbReference type="EMBL" id="FMYV01000005">
    <property type="protein sequence ID" value="SDC59249.1"/>
    <property type="molecule type" value="Genomic_DNA"/>
</dbReference>
<dbReference type="NCBIfam" id="NF001911">
    <property type="entry name" value="PRK00685.1"/>
    <property type="match status" value="1"/>
</dbReference>
<dbReference type="InterPro" id="IPR001279">
    <property type="entry name" value="Metallo-B-lactamas"/>
</dbReference>